<dbReference type="SUPFAM" id="SSF53756">
    <property type="entry name" value="UDP-Glycosyltransferase/glycogen phosphorylase"/>
    <property type="match status" value="1"/>
</dbReference>
<evidence type="ECO:0000256" key="5">
    <source>
        <dbReference type="RuleBase" id="RU362057"/>
    </source>
</evidence>
<sequence>MVSKSPKLDIVFIPFTAPSHMMAMVDMARLVASHNVRVTIIITTHNALIFKNAIERDIKSGNAISLHVIPFPFAKVGLPEGIENLGSLTSPDQSSKVYMGTMLLQKPIEETLRERVPDCIISDMFYPWTTDFAAELGIPRIYFQGSSFIAQCAVDSLVRHAPHENLKSDTETFIIPGLPDCLELTRLQLPDHFRQTKTPYGAILGVIRESESRSYGVLMNSFQEFEPRYIDHFKKVIGRKAWAVGPASLTLSKLDKAERGPNVIVDAHECLTWLDSKEPNSVLYVSFGSLAKFCASQLHEIASALEASNHSFIWVIANEGAGDEKWLQEDGFKERMNGMIIRGWAPQVLILEHAAIGGFMTHCGWNSVLESVILGVPMVTWPLYADQFYNEKLVTQVAKIGVGVHPEAYFSPRDEERKVVVKREEIVKAVIQVMDGGDEAVKIRERAKELGEKAKRGVEVGGSSYNDLERFIDELIQFKTTHIVV</sequence>
<dbReference type="FunFam" id="3.40.50.2000:FF:000047">
    <property type="entry name" value="Glycosyltransferase"/>
    <property type="match status" value="1"/>
</dbReference>
<proteinExistence type="inferred from homology"/>
<evidence type="ECO:0000256" key="2">
    <source>
        <dbReference type="ARBA" id="ARBA00022676"/>
    </source>
</evidence>
<dbReference type="FunFam" id="3.40.50.2000:FF:000071">
    <property type="entry name" value="Glycosyltransferase"/>
    <property type="match status" value="1"/>
</dbReference>
<reference evidence="6 7" key="1">
    <citation type="journal article" date="2020" name="IScience">
        <title>Genome Sequencing of the Endangered Kingdonia uniflora (Circaeasteraceae, Ranunculales) Reveals Potential Mechanisms of Evolutionary Specialization.</title>
        <authorList>
            <person name="Sun Y."/>
            <person name="Deng T."/>
            <person name="Zhang A."/>
            <person name="Moore M.J."/>
            <person name="Landis J.B."/>
            <person name="Lin N."/>
            <person name="Zhang H."/>
            <person name="Zhang X."/>
            <person name="Huang J."/>
            <person name="Zhang X."/>
            <person name="Sun H."/>
            <person name="Wang H."/>
        </authorList>
    </citation>
    <scope>NUCLEOTIDE SEQUENCE [LARGE SCALE GENOMIC DNA]</scope>
    <source>
        <strain evidence="6">TB1705</strain>
        <tissue evidence="6">Leaf</tissue>
    </source>
</reference>
<dbReference type="CDD" id="cd03784">
    <property type="entry name" value="GT1_Gtf-like"/>
    <property type="match status" value="1"/>
</dbReference>
<evidence type="ECO:0000256" key="1">
    <source>
        <dbReference type="ARBA" id="ARBA00009995"/>
    </source>
</evidence>
<keyword evidence="2 4" id="KW-0328">Glycosyltransferase</keyword>
<dbReference type="PANTHER" id="PTHR48047">
    <property type="entry name" value="GLYCOSYLTRANSFERASE"/>
    <property type="match status" value="1"/>
</dbReference>
<dbReference type="EC" id="2.4.1.-" evidence="5"/>
<dbReference type="PANTHER" id="PTHR48047:SF45">
    <property type="entry name" value="SCOPOLETIN GLUCOSYLTRANSFERASE-LIKE"/>
    <property type="match status" value="1"/>
</dbReference>
<dbReference type="GO" id="GO:0035251">
    <property type="term" value="F:UDP-glucosyltransferase activity"/>
    <property type="evidence" value="ECO:0007669"/>
    <property type="project" value="TreeGrafter"/>
</dbReference>
<evidence type="ECO:0000313" key="7">
    <source>
        <dbReference type="Proteomes" id="UP000541444"/>
    </source>
</evidence>
<dbReference type="Gene3D" id="3.40.50.2000">
    <property type="entry name" value="Glycogen Phosphorylase B"/>
    <property type="match status" value="2"/>
</dbReference>
<dbReference type="OrthoDB" id="5835829at2759"/>
<gene>
    <name evidence="6" type="ORF">GIB67_041052</name>
</gene>
<dbReference type="InterPro" id="IPR035595">
    <property type="entry name" value="UDP_glycos_trans_CS"/>
</dbReference>
<evidence type="ECO:0000256" key="3">
    <source>
        <dbReference type="ARBA" id="ARBA00022679"/>
    </source>
</evidence>
<keyword evidence="7" id="KW-1185">Reference proteome</keyword>
<protein>
    <recommendedName>
        <fullName evidence="5">Glycosyltransferase</fullName>
        <ecNumber evidence="5">2.4.1.-</ecNumber>
    </recommendedName>
</protein>
<dbReference type="Proteomes" id="UP000541444">
    <property type="component" value="Unassembled WGS sequence"/>
</dbReference>
<dbReference type="PROSITE" id="PS00375">
    <property type="entry name" value="UDPGT"/>
    <property type="match status" value="1"/>
</dbReference>
<evidence type="ECO:0000313" key="6">
    <source>
        <dbReference type="EMBL" id="KAF6142984.1"/>
    </source>
</evidence>
<comment type="similarity">
    <text evidence="1 4">Belongs to the UDP-glycosyltransferase family.</text>
</comment>
<dbReference type="Pfam" id="PF00201">
    <property type="entry name" value="UDPGT"/>
    <property type="match status" value="1"/>
</dbReference>
<evidence type="ECO:0000256" key="4">
    <source>
        <dbReference type="RuleBase" id="RU003718"/>
    </source>
</evidence>
<dbReference type="InterPro" id="IPR002213">
    <property type="entry name" value="UDP_glucos_trans"/>
</dbReference>
<keyword evidence="3 4" id="KW-0808">Transferase</keyword>
<dbReference type="EMBL" id="JACGCM010002221">
    <property type="protein sequence ID" value="KAF6142984.1"/>
    <property type="molecule type" value="Genomic_DNA"/>
</dbReference>
<organism evidence="6 7">
    <name type="scientific">Kingdonia uniflora</name>
    <dbReference type="NCBI Taxonomy" id="39325"/>
    <lineage>
        <taxon>Eukaryota</taxon>
        <taxon>Viridiplantae</taxon>
        <taxon>Streptophyta</taxon>
        <taxon>Embryophyta</taxon>
        <taxon>Tracheophyta</taxon>
        <taxon>Spermatophyta</taxon>
        <taxon>Magnoliopsida</taxon>
        <taxon>Ranunculales</taxon>
        <taxon>Circaeasteraceae</taxon>
        <taxon>Kingdonia</taxon>
    </lineage>
</organism>
<dbReference type="AlphaFoldDB" id="A0A7J7LKC5"/>
<accession>A0A7J7LKC5</accession>
<comment type="caution">
    <text evidence="6">The sequence shown here is derived from an EMBL/GenBank/DDBJ whole genome shotgun (WGS) entry which is preliminary data.</text>
</comment>
<name>A0A7J7LKC5_9MAGN</name>